<reference evidence="1 2" key="1">
    <citation type="journal article" date="2007" name="Appl. Environ. Microbiol.">
        <title>Genome sequence of the cellulolytic gliding bacterium Cytophaga hutchinsonii.</title>
        <authorList>
            <person name="Xie G."/>
            <person name="Bruce D.C."/>
            <person name="Challacombe J.F."/>
            <person name="Chertkov O."/>
            <person name="Detter J.C."/>
            <person name="Gilna P."/>
            <person name="Han C.S."/>
            <person name="Lucas S."/>
            <person name="Misra M."/>
            <person name="Myers G.L."/>
            <person name="Richardson P."/>
            <person name="Tapia R."/>
            <person name="Thayer N."/>
            <person name="Thompson L.S."/>
            <person name="Brettin T.S."/>
            <person name="Henrissat B."/>
            <person name="Wilson D.B."/>
            <person name="McBride M.J."/>
        </authorList>
    </citation>
    <scope>NUCLEOTIDE SEQUENCE [LARGE SCALE GENOMIC DNA]</scope>
    <source>
        <strain evidence="2">ATCC 33406 / DSM 1761 / CIP 103989 / NBRC 15051 / NCIMB 9469 / D465</strain>
    </source>
</reference>
<evidence type="ECO:0000313" key="1">
    <source>
        <dbReference type="EMBL" id="ABG60031.1"/>
    </source>
</evidence>
<dbReference type="EMBL" id="CP000383">
    <property type="protein sequence ID" value="ABG60031.1"/>
    <property type="molecule type" value="Genomic_DNA"/>
</dbReference>
<proteinExistence type="predicted"/>
<dbReference type="InterPro" id="IPR016181">
    <property type="entry name" value="Acyl_CoA_acyltransferase"/>
</dbReference>
<dbReference type="SUPFAM" id="SSF55729">
    <property type="entry name" value="Acyl-CoA N-acyltransferases (Nat)"/>
    <property type="match status" value="1"/>
</dbReference>
<dbReference type="Proteomes" id="UP000001822">
    <property type="component" value="Chromosome"/>
</dbReference>
<dbReference type="AlphaFoldDB" id="A0A6N4SU98"/>
<evidence type="ECO:0008006" key="3">
    <source>
        <dbReference type="Google" id="ProtNLM"/>
    </source>
</evidence>
<keyword evidence="2" id="KW-1185">Reference proteome</keyword>
<dbReference type="KEGG" id="chu:CHU_2782"/>
<protein>
    <recommendedName>
        <fullName evidence="3">BioF2-like acetyltransferase domain-containing protein</fullName>
    </recommendedName>
</protein>
<name>A0A6N4SU98_CYTH3</name>
<evidence type="ECO:0000313" key="2">
    <source>
        <dbReference type="Proteomes" id="UP000001822"/>
    </source>
</evidence>
<sequence length="413" mass="47428">MFTIIFLEFIRSGTIKSFSTCRNGRWASHGAARHKKEAVNTLYTTGIKLRWVLCKSVNRGILQTQSKRRGYYGCDRSSESAKQIFCTGSGYIYFNRKRFRCICPVFGFTKRLILVTHIQHQQLDFKKWDALILRTPDADPFLLSSWLNVAAPGWSALVANDYEAVFPVFSAKKMLWSFFDLPNFIQKIGIYGAEGFEKEFASQLHALHTSIDFICYVTDSVLGDTHIENRPRRHQLLQLKEGVRFPTKVWGRNIRKAEAAALTEITAVPADIFVQALKHELIERGRPYAEKDYQKLLRLAKESSAAGYGFIEGIKDETGTFTCGQFYLYITGKIYLVACFSNEKAREHSLLHYLLYKIIQQKYEQDTTMRVHFGGSNIPVIADFNKNFGATDEEFVLVYKNNLPFLLRLVKHA</sequence>
<accession>A0A6N4SU98</accession>
<organism evidence="1 2">
    <name type="scientific">Cytophaga hutchinsonii (strain ATCC 33406 / DSM 1761 / CIP 103989 / NBRC 15051 / NCIMB 9469 / D465)</name>
    <dbReference type="NCBI Taxonomy" id="269798"/>
    <lineage>
        <taxon>Bacteria</taxon>
        <taxon>Pseudomonadati</taxon>
        <taxon>Bacteroidota</taxon>
        <taxon>Cytophagia</taxon>
        <taxon>Cytophagales</taxon>
        <taxon>Cytophagaceae</taxon>
        <taxon>Cytophaga</taxon>
    </lineage>
</organism>
<gene>
    <name evidence="1" type="ordered locus">CHU_2782</name>
</gene>